<dbReference type="AlphaFoldDB" id="A0A1D8N407"/>
<dbReference type="Proteomes" id="UP000182444">
    <property type="component" value="Chromosome 1A"/>
</dbReference>
<dbReference type="VEuPathDB" id="FungiDB:YALI1_A07376g"/>
<evidence type="ECO:0000313" key="2">
    <source>
        <dbReference type="Proteomes" id="UP000182444"/>
    </source>
</evidence>
<organism evidence="1 2">
    <name type="scientific">Yarrowia lipolytica</name>
    <name type="common">Candida lipolytica</name>
    <dbReference type="NCBI Taxonomy" id="4952"/>
    <lineage>
        <taxon>Eukaryota</taxon>
        <taxon>Fungi</taxon>
        <taxon>Dikarya</taxon>
        <taxon>Ascomycota</taxon>
        <taxon>Saccharomycotina</taxon>
        <taxon>Dipodascomycetes</taxon>
        <taxon>Dipodascales</taxon>
        <taxon>Dipodascales incertae sedis</taxon>
        <taxon>Yarrowia</taxon>
    </lineage>
</organism>
<accession>A0A1D8N407</accession>
<reference evidence="1 2" key="1">
    <citation type="journal article" date="2016" name="PLoS ONE">
        <title>Sequence Assembly of Yarrowia lipolytica Strain W29/CLIB89 Shows Transposable Element Diversity.</title>
        <authorList>
            <person name="Magnan C."/>
            <person name="Yu J."/>
            <person name="Chang I."/>
            <person name="Jahn E."/>
            <person name="Kanomata Y."/>
            <person name="Wu J."/>
            <person name="Zeller M."/>
            <person name="Oakes M."/>
            <person name="Baldi P."/>
            <person name="Sandmeyer S."/>
        </authorList>
    </citation>
    <scope>NUCLEOTIDE SEQUENCE [LARGE SCALE GENOMIC DNA]</scope>
    <source>
        <strain evidence="2">CLIB89(W29)</strain>
    </source>
</reference>
<proteinExistence type="predicted"/>
<protein>
    <submittedName>
        <fullName evidence="1">Uncharacterized protein</fullName>
    </submittedName>
</protein>
<gene>
    <name evidence="1" type="ORF">YALI1_A07376g</name>
</gene>
<dbReference type="EMBL" id="CP017553">
    <property type="protein sequence ID" value="AOW00373.1"/>
    <property type="molecule type" value="Genomic_DNA"/>
</dbReference>
<evidence type="ECO:0000313" key="1">
    <source>
        <dbReference type="EMBL" id="AOW00373.1"/>
    </source>
</evidence>
<dbReference type="GeneID" id="94582340"/>
<dbReference type="RefSeq" id="XP_068137780.1">
    <property type="nucleotide sequence ID" value="XM_068281679.1"/>
</dbReference>
<name>A0A1D8N407_YARLL</name>
<sequence>MSHWTDSIPSYPPKPPCISFALRHRRTHSPLWPVARSKPDWFTCCSSPRTSTAYPDHANLSYPRLSQINHSHNTSPPNHCPFSTEYLIAARAN</sequence>